<organism evidence="1 2">
    <name type="scientific">Candidatus Terrybacteria bacterium RIFCSPLOWO2_02_42_20</name>
    <dbReference type="NCBI Taxonomy" id="1802370"/>
    <lineage>
        <taxon>Bacteria</taxon>
        <taxon>Candidatus Terryibacteriota</taxon>
    </lineage>
</organism>
<dbReference type="AlphaFoldDB" id="A0A1G2Q3R1"/>
<gene>
    <name evidence="1" type="ORF">A2Z62_00380</name>
</gene>
<dbReference type="EMBL" id="MHTA01000005">
    <property type="protein sequence ID" value="OHA54669.1"/>
    <property type="molecule type" value="Genomic_DNA"/>
</dbReference>
<dbReference type="STRING" id="1802370.A2Z62_00380"/>
<dbReference type="SUPFAM" id="SSF143011">
    <property type="entry name" value="RelE-like"/>
    <property type="match status" value="1"/>
</dbReference>
<sequence>MTVSFLPSFVKKLKSLELDLQDEVMEKIELFKDEKNHKQLKIHKLRGVLSGRYGFSVNYKTRIIFLYLTKNEAVLLAVGDHEIYKK</sequence>
<evidence type="ECO:0008006" key="3">
    <source>
        <dbReference type="Google" id="ProtNLM"/>
    </source>
</evidence>
<dbReference type="Gene3D" id="3.30.2310.20">
    <property type="entry name" value="RelE-like"/>
    <property type="match status" value="1"/>
</dbReference>
<comment type="caution">
    <text evidence="1">The sequence shown here is derived from an EMBL/GenBank/DDBJ whole genome shotgun (WGS) entry which is preliminary data.</text>
</comment>
<dbReference type="Proteomes" id="UP000177649">
    <property type="component" value="Unassembled WGS sequence"/>
</dbReference>
<accession>A0A1G2Q3R1</accession>
<protein>
    <recommendedName>
        <fullName evidence="3">Plasmid stabilization protein</fullName>
    </recommendedName>
</protein>
<name>A0A1G2Q3R1_9BACT</name>
<reference evidence="1 2" key="1">
    <citation type="journal article" date="2016" name="Nat. Commun.">
        <title>Thousands of microbial genomes shed light on interconnected biogeochemical processes in an aquifer system.</title>
        <authorList>
            <person name="Anantharaman K."/>
            <person name="Brown C.T."/>
            <person name="Hug L.A."/>
            <person name="Sharon I."/>
            <person name="Castelle C.J."/>
            <person name="Probst A.J."/>
            <person name="Thomas B.C."/>
            <person name="Singh A."/>
            <person name="Wilkins M.J."/>
            <person name="Karaoz U."/>
            <person name="Brodie E.L."/>
            <person name="Williams K.H."/>
            <person name="Hubbard S.S."/>
            <person name="Banfield J.F."/>
        </authorList>
    </citation>
    <scope>NUCLEOTIDE SEQUENCE [LARGE SCALE GENOMIC DNA]</scope>
</reference>
<proteinExistence type="predicted"/>
<evidence type="ECO:0000313" key="2">
    <source>
        <dbReference type="Proteomes" id="UP000177649"/>
    </source>
</evidence>
<evidence type="ECO:0000313" key="1">
    <source>
        <dbReference type="EMBL" id="OHA54669.1"/>
    </source>
</evidence>
<dbReference type="InterPro" id="IPR035093">
    <property type="entry name" value="RelE/ParE_toxin_dom_sf"/>
</dbReference>